<evidence type="ECO:0000313" key="2">
    <source>
        <dbReference type="EMBL" id="ALA60582.1"/>
    </source>
</evidence>
<dbReference type="Proteomes" id="UP000069205">
    <property type="component" value="Chromosome"/>
</dbReference>
<dbReference type="Gene3D" id="1.10.10.1100">
    <property type="entry name" value="BFD-like [2Fe-2S]-binding domain"/>
    <property type="match status" value="1"/>
</dbReference>
<reference evidence="2 3" key="1">
    <citation type="journal article" date="2015" name="Proc. Natl. Acad. Sci. U.S.A.">
        <title>Expanded metabolic versatility of ubiquitous nitrite-oxidizing bacteria from the genus Nitrospira.</title>
        <authorList>
            <person name="Koch H."/>
            <person name="Lucker S."/>
            <person name="Albertsen M."/>
            <person name="Kitzinger K."/>
            <person name="Herbold C."/>
            <person name="Spieck E."/>
            <person name="Nielsen P.H."/>
            <person name="Wagner M."/>
            <person name="Daims H."/>
        </authorList>
    </citation>
    <scope>NUCLEOTIDE SEQUENCE [LARGE SCALE GENOMIC DNA]</scope>
    <source>
        <strain evidence="2 3">NSP M-1</strain>
    </source>
</reference>
<proteinExistence type="predicted"/>
<dbReference type="CDD" id="cd10141">
    <property type="entry name" value="CopZ-like_Fer2_BFD-like"/>
    <property type="match status" value="1"/>
</dbReference>
<dbReference type="NCBIfam" id="NF047645">
    <property type="entry name" value="CopZ_Nterm_CC"/>
    <property type="match status" value="1"/>
</dbReference>
<dbReference type="Gene3D" id="2.20.25.270">
    <property type="match status" value="1"/>
</dbReference>
<evidence type="ECO:0000313" key="3">
    <source>
        <dbReference type="Proteomes" id="UP000069205"/>
    </source>
</evidence>
<organism evidence="2 3">
    <name type="scientific">Nitrospira moscoviensis</name>
    <dbReference type="NCBI Taxonomy" id="42253"/>
    <lineage>
        <taxon>Bacteria</taxon>
        <taxon>Pseudomonadati</taxon>
        <taxon>Nitrospirota</taxon>
        <taxon>Nitrospiria</taxon>
        <taxon>Nitrospirales</taxon>
        <taxon>Nitrospiraceae</taxon>
        <taxon>Nitrospira</taxon>
    </lineage>
</organism>
<dbReference type="InterPro" id="IPR041854">
    <property type="entry name" value="BFD-like_2Fe2S-bd_dom_sf"/>
</dbReference>
<gene>
    <name evidence="2" type="ORF">NITMOv2_4202</name>
</gene>
<evidence type="ECO:0000259" key="1">
    <source>
        <dbReference type="Pfam" id="PF18423"/>
    </source>
</evidence>
<accession>A0A0K2GIY1</accession>
<protein>
    <recommendedName>
        <fullName evidence="1">CopZ zinc binding domain-containing protein</fullName>
    </recommendedName>
</protein>
<feature type="domain" description="CopZ zinc binding" evidence="1">
    <location>
        <begin position="28"/>
        <end position="87"/>
    </location>
</feature>
<dbReference type="STRING" id="42253.NITMOv2_4202"/>
<dbReference type="EMBL" id="CP011801">
    <property type="protein sequence ID" value="ALA60582.1"/>
    <property type="molecule type" value="Genomic_DNA"/>
</dbReference>
<name>A0A0K2GIY1_NITMO</name>
<dbReference type="InterPro" id="IPR040890">
    <property type="entry name" value="Znf_CopZ"/>
</dbReference>
<sequence>MSFRDKGNRMTDCCKPLGEPKRQEDRLLCHQCGREGQPVDRTTIDALLKPESLSQVKGGQYAFCETPSCPVVYHAADGTAFEKRHVRVRVGLKETEDPVLVCYCFHVTERMIHKEIQQTGRSSASTRIRADVKAGHCRCEVENPSGRCCLGEVIRTEKRAAAERKGSDQDFARSRRKEIEDAAICQDAGPDRVY</sequence>
<dbReference type="Pfam" id="PF18423">
    <property type="entry name" value="zf_CopZ"/>
    <property type="match status" value="1"/>
</dbReference>
<dbReference type="KEGG" id="nmv:NITMOv2_4202"/>
<dbReference type="AlphaFoldDB" id="A0A0K2GIY1"/>
<keyword evidence="3" id="KW-1185">Reference proteome</keyword>